<evidence type="ECO:0000313" key="1">
    <source>
        <dbReference type="EMBL" id="MPC87732.1"/>
    </source>
</evidence>
<sequence length="46" mass="5566">MEVRRLMAKVFTILTPSILGHNFYLEIYVPSDHFIDIRKDLWRSED</sequence>
<proteinExistence type="predicted"/>
<dbReference type="EMBL" id="VSRR010075421">
    <property type="protein sequence ID" value="MPC87732.1"/>
    <property type="molecule type" value="Genomic_DNA"/>
</dbReference>
<dbReference type="AlphaFoldDB" id="A0A5B7IV10"/>
<evidence type="ECO:0000313" key="2">
    <source>
        <dbReference type="Proteomes" id="UP000324222"/>
    </source>
</evidence>
<organism evidence="1 2">
    <name type="scientific">Portunus trituberculatus</name>
    <name type="common">Swimming crab</name>
    <name type="synonym">Neptunus trituberculatus</name>
    <dbReference type="NCBI Taxonomy" id="210409"/>
    <lineage>
        <taxon>Eukaryota</taxon>
        <taxon>Metazoa</taxon>
        <taxon>Ecdysozoa</taxon>
        <taxon>Arthropoda</taxon>
        <taxon>Crustacea</taxon>
        <taxon>Multicrustacea</taxon>
        <taxon>Malacostraca</taxon>
        <taxon>Eumalacostraca</taxon>
        <taxon>Eucarida</taxon>
        <taxon>Decapoda</taxon>
        <taxon>Pleocyemata</taxon>
        <taxon>Brachyura</taxon>
        <taxon>Eubrachyura</taxon>
        <taxon>Portunoidea</taxon>
        <taxon>Portunidae</taxon>
        <taxon>Portuninae</taxon>
        <taxon>Portunus</taxon>
    </lineage>
</organism>
<comment type="caution">
    <text evidence="1">The sequence shown here is derived from an EMBL/GenBank/DDBJ whole genome shotgun (WGS) entry which is preliminary data.</text>
</comment>
<reference evidence="1 2" key="1">
    <citation type="submission" date="2019-05" db="EMBL/GenBank/DDBJ databases">
        <title>Another draft genome of Portunus trituberculatus and its Hox gene families provides insights of decapod evolution.</title>
        <authorList>
            <person name="Jeong J.-H."/>
            <person name="Song I."/>
            <person name="Kim S."/>
            <person name="Choi T."/>
            <person name="Kim D."/>
            <person name="Ryu S."/>
            <person name="Kim W."/>
        </authorList>
    </citation>
    <scope>NUCLEOTIDE SEQUENCE [LARGE SCALE GENOMIC DNA]</scope>
    <source>
        <tissue evidence="1">Muscle</tissue>
    </source>
</reference>
<dbReference type="Proteomes" id="UP000324222">
    <property type="component" value="Unassembled WGS sequence"/>
</dbReference>
<gene>
    <name evidence="1" type="ORF">E2C01_082605</name>
</gene>
<name>A0A5B7IV10_PORTR</name>
<accession>A0A5B7IV10</accession>
<protein>
    <submittedName>
        <fullName evidence="1">Uncharacterized protein</fullName>
    </submittedName>
</protein>
<keyword evidence="2" id="KW-1185">Reference proteome</keyword>